<dbReference type="AlphaFoldDB" id="A0A3R8QPU6"/>
<name>A0A3R8QPU6_9CORY</name>
<reference evidence="1 2" key="1">
    <citation type="submission" date="2018-01" db="EMBL/GenBank/DDBJ databases">
        <title>Twenty Corynebacterium bovis Genomes.</title>
        <authorList>
            <person name="Gulvik C.A."/>
        </authorList>
    </citation>
    <scope>NUCLEOTIDE SEQUENCE [LARGE SCALE GENOMIC DNA]</scope>
    <source>
        <strain evidence="1 2">16-2004</strain>
    </source>
</reference>
<evidence type="ECO:0000313" key="2">
    <source>
        <dbReference type="Proteomes" id="UP000278422"/>
    </source>
</evidence>
<accession>A0A3R8QPU6</accession>
<protein>
    <submittedName>
        <fullName evidence="1">Uncharacterized protein</fullName>
    </submittedName>
</protein>
<proteinExistence type="predicted"/>
<dbReference type="EMBL" id="PQNQ01000030">
    <property type="protein sequence ID" value="RRQ02828.1"/>
    <property type="molecule type" value="Genomic_DNA"/>
</dbReference>
<gene>
    <name evidence="1" type="ORF">CXF42_08985</name>
</gene>
<organism evidence="1 2">
    <name type="scientific">Corynebacterium bovis</name>
    <dbReference type="NCBI Taxonomy" id="36808"/>
    <lineage>
        <taxon>Bacteria</taxon>
        <taxon>Bacillati</taxon>
        <taxon>Actinomycetota</taxon>
        <taxon>Actinomycetes</taxon>
        <taxon>Mycobacteriales</taxon>
        <taxon>Corynebacteriaceae</taxon>
        <taxon>Corynebacterium</taxon>
    </lineage>
</organism>
<dbReference type="Proteomes" id="UP000278422">
    <property type="component" value="Unassembled WGS sequence"/>
</dbReference>
<keyword evidence="2" id="KW-1185">Reference proteome</keyword>
<sequence>MVMSTLLPGYRTSEMCLSADSGRQSIHTSAVAGWSVLFAHVTVASWPPGLSLSQCAWPGGAS</sequence>
<comment type="caution">
    <text evidence="1">The sequence shown here is derived from an EMBL/GenBank/DDBJ whole genome shotgun (WGS) entry which is preliminary data.</text>
</comment>
<evidence type="ECO:0000313" key="1">
    <source>
        <dbReference type="EMBL" id="RRQ02828.1"/>
    </source>
</evidence>